<feature type="region of interest" description="Disordered" evidence="1">
    <location>
        <begin position="322"/>
        <end position="361"/>
    </location>
</feature>
<dbReference type="RefSeq" id="WP_329497845.1">
    <property type="nucleotide sequence ID" value="NZ_CP108460.1"/>
</dbReference>
<evidence type="ECO:0000313" key="3">
    <source>
        <dbReference type="EMBL" id="WUS56992.1"/>
    </source>
</evidence>
<feature type="domain" description="AB hydrolase-1" evidence="2">
    <location>
        <begin position="51"/>
        <end position="297"/>
    </location>
</feature>
<dbReference type="PANTHER" id="PTHR43798:SF33">
    <property type="entry name" value="HYDROLASE, PUTATIVE (AFU_ORTHOLOGUE AFUA_2G14860)-RELATED"/>
    <property type="match status" value="1"/>
</dbReference>
<proteinExistence type="predicted"/>
<dbReference type="Gene3D" id="3.40.50.1820">
    <property type="entry name" value="alpha/beta hydrolase"/>
    <property type="match status" value="1"/>
</dbReference>
<accession>A0ABZ1W823</accession>
<sequence length="361" mass="37096">MSAEQQVEPMAEGGTRARAEVRTVEIPGAVLAVSGPVGTGSRDGGQLPPALFVHGLGGSSDNWTELMDELSDLVDGEALDLPGFGRSTPPADGNLSLSGHVRAVIGYLEASGRGPVHLFGNSLGGAVAVRLAALRPDLVLSLTLISPALPELPPQRTAWPTGLLAVPGVPALMRRMPANGRSVEDATEGLLRLVYGDVAAVPEARRAAAVAEYRRRTGLPYAMQVMVGSARGIVSAYTERGEQSLWRQAEQVRVPVLLVYGLKDKLVSYRSARRACAAFADARLLVLPESGHVAMMEYPAQVARAARELLLEVPARAAAGPRAAAGEPAGGVDGAAGGEVDGGGDGEVDGGGGGGVEIVSA</sequence>
<reference evidence="3 4" key="1">
    <citation type="submission" date="2022-10" db="EMBL/GenBank/DDBJ databases">
        <title>The complete genomes of actinobacterial strains from the NBC collection.</title>
        <authorList>
            <person name="Joergensen T.S."/>
            <person name="Alvarez Arevalo M."/>
            <person name="Sterndorff E.B."/>
            <person name="Faurdal D."/>
            <person name="Vuksanovic O."/>
            <person name="Mourched A.-S."/>
            <person name="Charusanti P."/>
            <person name="Shaw S."/>
            <person name="Blin K."/>
            <person name="Weber T."/>
        </authorList>
    </citation>
    <scope>NUCLEOTIDE SEQUENCE [LARGE SCALE GENOMIC DNA]</scope>
    <source>
        <strain evidence="3 4">NBC_01247</strain>
    </source>
</reference>
<dbReference type="GO" id="GO:0016787">
    <property type="term" value="F:hydrolase activity"/>
    <property type="evidence" value="ECO:0007669"/>
    <property type="project" value="UniProtKB-KW"/>
</dbReference>
<dbReference type="InterPro" id="IPR000073">
    <property type="entry name" value="AB_hydrolase_1"/>
</dbReference>
<dbReference type="Proteomes" id="UP001432014">
    <property type="component" value="Chromosome"/>
</dbReference>
<dbReference type="InterPro" id="IPR050266">
    <property type="entry name" value="AB_hydrolase_sf"/>
</dbReference>
<name>A0ABZ1W823_9ACTN</name>
<dbReference type="EMBL" id="CP108482">
    <property type="protein sequence ID" value="WUS56992.1"/>
    <property type="molecule type" value="Genomic_DNA"/>
</dbReference>
<dbReference type="PANTHER" id="PTHR43798">
    <property type="entry name" value="MONOACYLGLYCEROL LIPASE"/>
    <property type="match status" value="1"/>
</dbReference>
<dbReference type="SUPFAM" id="SSF53474">
    <property type="entry name" value="alpha/beta-Hydrolases"/>
    <property type="match status" value="1"/>
</dbReference>
<organism evidence="3 4">
    <name type="scientific">Kitasatospora herbaricolor</name>
    <dbReference type="NCBI Taxonomy" id="68217"/>
    <lineage>
        <taxon>Bacteria</taxon>
        <taxon>Bacillati</taxon>
        <taxon>Actinomycetota</taxon>
        <taxon>Actinomycetes</taxon>
        <taxon>Kitasatosporales</taxon>
        <taxon>Streptomycetaceae</taxon>
        <taxon>Kitasatospora</taxon>
    </lineage>
</organism>
<feature type="compositionally biased region" description="Gly residues" evidence="1">
    <location>
        <begin position="349"/>
        <end position="361"/>
    </location>
</feature>
<dbReference type="Pfam" id="PF00561">
    <property type="entry name" value="Abhydrolase_1"/>
    <property type="match status" value="1"/>
</dbReference>
<evidence type="ECO:0000259" key="2">
    <source>
        <dbReference type="Pfam" id="PF00561"/>
    </source>
</evidence>
<protein>
    <submittedName>
        <fullName evidence="3">Alpha/beta hydrolase</fullName>
    </submittedName>
</protein>
<evidence type="ECO:0000313" key="4">
    <source>
        <dbReference type="Proteomes" id="UP001432014"/>
    </source>
</evidence>
<keyword evidence="3" id="KW-0378">Hydrolase</keyword>
<evidence type="ECO:0000256" key="1">
    <source>
        <dbReference type="SAM" id="MobiDB-lite"/>
    </source>
</evidence>
<dbReference type="InterPro" id="IPR029058">
    <property type="entry name" value="AB_hydrolase_fold"/>
</dbReference>
<keyword evidence="4" id="KW-1185">Reference proteome</keyword>
<feature type="compositionally biased region" description="Gly residues" evidence="1">
    <location>
        <begin position="328"/>
        <end position="341"/>
    </location>
</feature>
<gene>
    <name evidence="3" type="ORF">OG469_16620</name>
</gene>